<evidence type="ECO:0000313" key="1">
    <source>
        <dbReference type="EMBL" id="SAL00175.1"/>
    </source>
</evidence>
<name>A0A158DZU9_9BURK</name>
<accession>A0A158DZU9</accession>
<organism evidence="1 2">
    <name type="scientific">Caballeronia pedi</name>
    <dbReference type="NCBI Taxonomy" id="1777141"/>
    <lineage>
        <taxon>Bacteria</taxon>
        <taxon>Pseudomonadati</taxon>
        <taxon>Pseudomonadota</taxon>
        <taxon>Betaproteobacteria</taxon>
        <taxon>Burkholderiales</taxon>
        <taxon>Burkholderiaceae</taxon>
        <taxon>Caballeronia</taxon>
    </lineage>
</organism>
<gene>
    <name evidence="1" type="ORF">AWB80_07806</name>
</gene>
<dbReference type="RefSeq" id="WP_143328244.1">
    <property type="nucleotide sequence ID" value="NZ_FCOE02000057.1"/>
</dbReference>
<comment type="caution">
    <text evidence="1">The sequence shown here is derived from an EMBL/GenBank/DDBJ whole genome shotgun (WGS) entry which is preliminary data.</text>
</comment>
<dbReference type="EMBL" id="FCOE02000057">
    <property type="protein sequence ID" value="SAL00175.1"/>
    <property type="molecule type" value="Genomic_DNA"/>
</dbReference>
<proteinExistence type="predicted"/>
<sequence length="187" mass="21339">MVTPDLLLKAAEKAIDVLRFRSSQRVQFVQQVLQPAFRDLETAIADYDQLWTHLRIRIEDLSQSEVIDAELLRKLRADVVTMRQTKLIERRKVAGLAKRLSESPEVEISSFGRNILNIFELLPGAEGSDSRFGVVAEKMKTCHGGNCQTFLAGVACDAERDQVDLRKHWAELSDEYHRLLVNALHRQ</sequence>
<protein>
    <submittedName>
        <fullName evidence="1">Uncharacterized protein</fullName>
    </submittedName>
</protein>
<keyword evidence="2" id="KW-1185">Reference proteome</keyword>
<reference evidence="1" key="1">
    <citation type="submission" date="2016-01" db="EMBL/GenBank/DDBJ databases">
        <authorList>
            <person name="Peeters C."/>
        </authorList>
    </citation>
    <scope>NUCLEOTIDE SEQUENCE [LARGE SCALE GENOMIC DNA]</scope>
    <source>
        <strain evidence="1">LMG 29323</strain>
    </source>
</reference>
<evidence type="ECO:0000313" key="2">
    <source>
        <dbReference type="Proteomes" id="UP000054911"/>
    </source>
</evidence>
<dbReference type="AlphaFoldDB" id="A0A158DZU9"/>
<dbReference type="Proteomes" id="UP000054911">
    <property type="component" value="Unassembled WGS sequence"/>
</dbReference>